<reference evidence="3" key="1">
    <citation type="submission" date="2019-01" db="EMBL/GenBank/DDBJ databases">
        <title>Anaerobic oxidation of ethane by archaea from a marine hydrocarbon seep.</title>
        <authorList>
            <person name="Musat F."/>
        </authorList>
    </citation>
    <scope>NUCLEOTIDE SEQUENCE [LARGE SCALE GENOMIC DNA]</scope>
</reference>
<dbReference type="InterPro" id="IPR029063">
    <property type="entry name" value="SAM-dependent_MTases_sf"/>
</dbReference>
<dbReference type="InterPro" id="IPR006342">
    <property type="entry name" value="FkbM_mtfrase"/>
</dbReference>
<proteinExistence type="predicted"/>
<gene>
    <name evidence="2" type="ORF">AEth_01045</name>
</gene>
<dbReference type="Proteomes" id="UP000291831">
    <property type="component" value="Unassembled WGS sequence"/>
</dbReference>
<evidence type="ECO:0000259" key="1">
    <source>
        <dbReference type="Pfam" id="PF05050"/>
    </source>
</evidence>
<sequence length="279" mass="32124">MNGVLEINKILSEVGEIPNVVMTFKNWWIYFSNISGLSNAETVCKLRNGAKFIIRPDSFDIRMVKEVYIHRSYHQLEINKGDIVVDIGAHIGTFSVMAGCEIGETGRVYAYEPGPTTFDVLKKNIRINSLQNTIQPYKFGISDKTGKKEFYIFKKGDKPLFHSSSFYREQSRVIDATLGEKIEVECITLKDIFELNDLDRINVLKVDCEGEEYRILLDTPDKYLKKIDRICMEYHDYLSTNYNHQDLINHLSKLGYDVFHETPENLEIGCGIIHACKTD</sequence>
<comment type="caution">
    <text evidence="2">The sequence shown here is derived from an EMBL/GenBank/DDBJ whole genome shotgun (WGS) entry which is preliminary data.</text>
</comment>
<dbReference type="AlphaFoldDB" id="A0A8B3S3G1"/>
<dbReference type="Pfam" id="PF05050">
    <property type="entry name" value="Methyltransf_21"/>
    <property type="match status" value="1"/>
</dbReference>
<dbReference type="InterPro" id="IPR052514">
    <property type="entry name" value="SAM-dependent_MTase"/>
</dbReference>
<dbReference type="Gene3D" id="3.40.50.150">
    <property type="entry name" value="Vaccinia Virus protein VP39"/>
    <property type="match status" value="1"/>
</dbReference>
<name>A0A8B3S3G1_9EURY</name>
<dbReference type="PANTHER" id="PTHR34203">
    <property type="entry name" value="METHYLTRANSFERASE, FKBM FAMILY PROTEIN"/>
    <property type="match status" value="1"/>
</dbReference>
<dbReference type="SUPFAM" id="SSF53335">
    <property type="entry name" value="S-adenosyl-L-methionine-dependent methyltransferases"/>
    <property type="match status" value="1"/>
</dbReference>
<dbReference type="PANTHER" id="PTHR34203:SF15">
    <property type="entry name" value="SLL1173 PROTEIN"/>
    <property type="match status" value="1"/>
</dbReference>
<evidence type="ECO:0000313" key="3">
    <source>
        <dbReference type="Proteomes" id="UP000291831"/>
    </source>
</evidence>
<accession>A0A8B3S3G1</accession>
<evidence type="ECO:0000313" key="2">
    <source>
        <dbReference type="EMBL" id="RZB29534.1"/>
    </source>
</evidence>
<organism evidence="2 3">
    <name type="scientific">Candidatus Argoarchaeum ethanivorans</name>
    <dbReference type="NCBI Taxonomy" id="2608793"/>
    <lineage>
        <taxon>Archaea</taxon>
        <taxon>Methanobacteriati</taxon>
        <taxon>Methanobacteriota</taxon>
        <taxon>Stenosarchaea group</taxon>
        <taxon>Methanomicrobia</taxon>
        <taxon>Methanosarcinales</taxon>
        <taxon>Methanosarcinales incertae sedis</taxon>
        <taxon>GOM Arc I cluster</taxon>
        <taxon>Candidatus Argoarchaeum</taxon>
    </lineage>
</organism>
<dbReference type="EMBL" id="RPGO01000025">
    <property type="protein sequence ID" value="RZB29534.1"/>
    <property type="molecule type" value="Genomic_DNA"/>
</dbReference>
<protein>
    <recommendedName>
        <fullName evidence="1">Methyltransferase FkbM domain-containing protein</fullName>
    </recommendedName>
</protein>
<dbReference type="NCBIfam" id="TIGR01444">
    <property type="entry name" value="fkbM_fam"/>
    <property type="match status" value="1"/>
</dbReference>
<feature type="domain" description="Methyltransferase FkbM" evidence="1">
    <location>
        <begin position="86"/>
        <end position="257"/>
    </location>
</feature>